<accession>A0A1Y1LPN7</accession>
<dbReference type="Pfam" id="PF22611">
    <property type="entry name" value="CFAP126"/>
    <property type="match status" value="1"/>
</dbReference>
<organism evidence="4">
    <name type="scientific">Photinus pyralis</name>
    <name type="common">Common eastern firefly</name>
    <name type="synonym">Lampyris pyralis</name>
    <dbReference type="NCBI Taxonomy" id="7054"/>
    <lineage>
        <taxon>Eukaryota</taxon>
        <taxon>Metazoa</taxon>
        <taxon>Ecdysozoa</taxon>
        <taxon>Arthropoda</taxon>
        <taxon>Hexapoda</taxon>
        <taxon>Insecta</taxon>
        <taxon>Pterygota</taxon>
        <taxon>Neoptera</taxon>
        <taxon>Endopterygota</taxon>
        <taxon>Coleoptera</taxon>
        <taxon>Polyphaga</taxon>
        <taxon>Elateriformia</taxon>
        <taxon>Elateroidea</taxon>
        <taxon>Lampyridae</taxon>
        <taxon>Lampyrinae</taxon>
        <taxon>Photinus</taxon>
    </lineage>
</organism>
<dbReference type="PANTHER" id="PTHR34639:SF1">
    <property type="entry name" value="PROTEIN FLATTOP"/>
    <property type="match status" value="1"/>
</dbReference>
<comment type="similarity">
    <text evidence="1">Belongs to the Flattop family.</text>
</comment>
<feature type="region of interest" description="Disordered" evidence="3">
    <location>
        <begin position="95"/>
        <end position="153"/>
    </location>
</feature>
<gene>
    <name evidence="5" type="ORF">PPYR_07233</name>
</gene>
<evidence type="ECO:0000313" key="6">
    <source>
        <dbReference type="Proteomes" id="UP000327044"/>
    </source>
</evidence>
<evidence type="ECO:0000256" key="2">
    <source>
        <dbReference type="ARBA" id="ARBA00033306"/>
    </source>
</evidence>
<dbReference type="GO" id="GO:0044782">
    <property type="term" value="P:cilium organization"/>
    <property type="evidence" value="ECO:0007669"/>
    <property type="project" value="TreeGrafter"/>
</dbReference>
<proteinExistence type="inferred from homology"/>
<dbReference type="InParanoid" id="A0A1Y1LPN7"/>
<evidence type="ECO:0000313" key="4">
    <source>
        <dbReference type="EMBL" id="JAV72947.1"/>
    </source>
</evidence>
<dbReference type="EMBL" id="VVIM01000005">
    <property type="protein sequence ID" value="KAB0799353.1"/>
    <property type="molecule type" value="Genomic_DNA"/>
</dbReference>
<dbReference type="EMBL" id="GEZM01055756">
    <property type="protein sequence ID" value="JAV72947.1"/>
    <property type="molecule type" value="Transcribed_RNA"/>
</dbReference>
<feature type="compositionally biased region" description="Polar residues" evidence="3">
    <location>
        <begin position="100"/>
        <end position="119"/>
    </location>
</feature>
<keyword evidence="6" id="KW-1185">Reference proteome</keyword>
<evidence type="ECO:0000256" key="1">
    <source>
        <dbReference type="ARBA" id="ARBA00009887"/>
    </source>
</evidence>
<dbReference type="CDD" id="cd23705">
    <property type="entry name" value="Flattop"/>
    <property type="match status" value="1"/>
</dbReference>
<dbReference type="InterPro" id="IPR038797">
    <property type="entry name" value="Fltp"/>
</dbReference>
<dbReference type="AlphaFoldDB" id="A0A1Y1LPN7"/>
<reference evidence="4" key="1">
    <citation type="journal article" date="2016" name="Sci. Rep.">
        <title>Molecular characterization of firefly nuptial gifts: a multi-omics approach sheds light on postcopulatory sexual selection.</title>
        <authorList>
            <person name="Al-Wathiqui N."/>
            <person name="Fallon T.R."/>
            <person name="South A."/>
            <person name="Weng J.K."/>
            <person name="Lewis S.M."/>
        </authorList>
    </citation>
    <scope>NUCLEOTIDE SEQUENCE</scope>
</reference>
<dbReference type="Proteomes" id="UP000327044">
    <property type="component" value="Unassembled WGS sequence"/>
</dbReference>
<feature type="compositionally biased region" description="Basic and acidic residues" evidence="3">
    <location>
        <begin position="128"/>
        <end position="143"/>
    </location>
</feature>
<protein>
    <recommendedName>
        <fullName evidence="2">Cilia- and flagella-associated protein 126</fullName>
    </recommendedName>
</protein>
<dbReference type="PANTHER" id="PTHR34639">
    <property type="entry name" value="PROTEIN FLATTOP"/>
    <property type="match status" value="1"/>
</dbReference>
<dbReference type="GO" id="GO:0036064">
    <property type="term" value="C:ciliary basal body"/>
    <property type="evidence" value="ECO:0007669"/>
    <property type="project" value="TreeGrafter"/>
</dbReference>
<sequence>MAYHFSANQFEGPFKPTRLRNWEVPHWYPKRPCANHGRTVINSNDRGNLLPGVPRSKVNQWGNYIGTWHYPRKITRKIADEISAPRQDKILAWKRHCQKSQKNQSGESNRVSTEETVQVQDAPVVAQEEIKLTDELPKDEKHPVNPLCPIHDM</sequence>
<evidence type="ECO:0000313" key="5">
    <source>
        <dbReference type="EMBL" id="KAB0799353.1"/>
    </source>
</evidence>
<name>A0A1Y1LPN7_PHOPY</name>
<reference evidence="5 6" key="2">
    <citation type="journal article" date="2018" name="Elife">
        <title>Firefly genomes illuminate parallel origins of bioluminescence in beetles.</title>
        <authorList>
            <person name="Fallon T.R."/>
            <person name="Lower S.E."/>
            <person name="Chang C.H."/>
            <person name="Bessho-Uehara M."/>
            <person name="Martin G.J."/>
            <person name="Bewick A.J."/>
            <person name="Behringer M."/>
            <person name="Debat H.J."/>
            <person name="Wong I."/>
            <person name="Day J.C."/>
            <person name="Suvorov A."/>
            <person name="Silva C.J."/>
            <person name="Stanger-Hall K.F."/>
            <person name="Hall D.W."/>
            <person name="Schmitz R.J."/>
            <person name="Nelson D.R."/>
            <person name="Lewis S.M."/>
            <person name="Shigenobu S."/>
            <person name="Bybee S.M."/>
            <person name="Larracuente A.M."/>
            <person name="Oba Y."/>
            <person name="Weng J.K."/>
        </authorList>
    </citation>
    <scope>NUCLEOTIDE SEQUENCE [LARGE SCALE GENOMIC DNA]</scope>
    <source>
        <strain evidence="5">1611_PpyrPB1</strain>
        <tissue evidence="5">Whole body</tissue>
    </source>
</reference>
<reference evidence="5" key="3">
    <citation type="submission" date="2019-08" db="EMBL/GenBank/DDBJ databases">
        <authorList>
            <consortium name="Photinus pyralis genome working group"/>
            <person name="Fallon T.R."/>
            <person name="Sander Lower S.E."/>
            <person name="Weng J.-K."/>
        </authorList>
    </citation>
    <scope>NUCLEOTIDE SEQUENCE</scope>
    <source>
        <strain evidence="5">1611_PpyrPB1</strain>
        <tissue evidence="5">Whole body</tissue>
    </source>
</reference>
<evidence type="ECO:0000256" key="3">
    <source>
        <dbReference type="SAM" id="MobiDB-lite"/>
    </source>
</evidence>